<feature type="transmembrane region" description="Helical" evidence="2">
    <location>
        <begin position="77"/>
        <end position="98"/>
    </location>
</feature>
<dbReference type="OrthoDB" id="7926359at2"/>
<dbReference type="Proteomes" id="UP000294958">
    <property type="component" value="Unassembled WGS sequence"/>
</dbReference>
<organism evidence="3 5">
    <name type="scientific">Aquamicrobium defluvii</name>
    <dbReference type="NCBI Taxonomy" id="69279"/>
    <lineage>
        <taxon>Bacteria</taxon>
        <taxon>Pseudomonadati</taxon>
        <taxon>Pseudomonadota</taxon>
        <taxon>Alphaproteobacteria</taxon>
        <taxon>Hyphomicrobiales</taxon>
        <taxon>Phyllobacteriaceae</taxon>
        <taxon>Aquamicrobium</taxon>
    </lineage>
</organism>
<feature type="compositionally biased region" description="Pro residues" evidence="1">
    <location>
        <begin position="55"/>
        <end position="64"/>
    </location>
</feature>
<dbReference type="eggNOG" id="ENOG5033K4I">
    <property type="taxonomic scope" value="Bacteria"/>
</dbReference>
<dbReference type="STRING" id="69279.BG36_20380"/>
<dbReference type="PATRIC" id="fig|69279.3.peg.1014"/>
<dbReference type="Proteomes" id="UP000019849">
    <property type="component" value="Unassembled WGS sequence"/>
</dbReference>
<dbReference type="AlphaFoldDB" id="A0A011UUG8"/>
<comment type="caution">
    <text evidence="3">The sequence shown here is derived from an EMBL/GenBank/DDBJ whole genome shotgun (WGS) entry which is preliminary data.</text>
</comment>
<dbReference type="EMBL" id="JENY01000006">
    <property type="protein sequence ID" value="EXL09503.1"/>
    <property type="molecule type" value="Genomic_DNA"/>
</dbReference>
<keyword evidence="2" id="KW-0472">Membrane</keyword>
<evidence type="ECO:0000313" key="3">
    <source>
        <dbReference type="EMBL" id="EXL09503.1"/>
    </source>
</evidence>
<dbReference type="HOGENOM" id="CLU_087254_0_0_5"/>
<dbReference type="EMBL" id="SNZF01000015">
    <property type="protein sequence ID" value="TDR34246.1"/>
    <property type="molecule type" value="Genomic_DNA"/>
</dbReference>
<sequence length="230" mass="24953">MATMPTERQRTETLLNNLLAKARAEEEAEAARVSLLSGLFGKTRPPRQALAPVPESWPAPPSAPFPKIDRPDRRGDFVVAGLGVALGLICALFPWYIFFNQEQFGVRAMRLGGQGANSGRVVAESLPPPARIRDLPELPGELDLFSTGNIADEPARDPPGADEQPFPGAAAEYRLVHVANGRAMIEDDAGLWIVQNGSRLPDSSRVAAIEQRAGKWVLVTSREQVIELSE</sequence>
<evidence type="ECO:0000313" key="5">
    <source>
        <dbReference type="Proteomes" id="UP000019849"/>
    </source>
</evidence>
<keyword evidence="2" id="KW-1133">Transmembrane helix</keyword>
<accession>A0A011UUG8</accession>
<proteinExistence type="predicted"/>
<evidence type="ECO:0000313" key="4">
    <source>
        <dbReference type="EMBL" id="TDR34246.1"/>
    </source>
</evidence>
<evidence type="ECO:0000313" key="6">
    <source>
        <dbReference type="Proteomes" id="UP000294958"/>
    </source>
</evidence>
<reference evidence="3 5" key="1">
    <citation type="submission" date="2014-02" db="EMBL/GenBank/DDBJ databases">
        <title>Aquamicrobium defluvii Genome sequencing.</title>
        <authorList>
            <person name="Wang X."/>
        </authorList>
    </citation>
    <scope>NUCLEOTIDE SEQUENCE [LARGE SCALE GENOMIC DNA]</scope>
    <source>
        <strain evidence="3 5">W13Z1</strain>
    </source>
</reference>
<keyword evidence="2" id="KW-0812">Transmembrane</keyword>
<reference evidence="4 6" key="2">
    <citation type="submission" date="2019-03" db="EMBL/GenBank/DDBJ databases">
        <title>Genomic Encyclopedia of Type Strains, Phase IV (KMG-IV): sequencing the most valuable type-strain genomes for metagenomic binning, comparative biology and taxonomic classification.</title>
        <authorList>
            <person name="Goeker M."/>
        </authorList>
    </citation>
    <scope>NUCLEOTIDE SEQUENCE [LARGE SCALE GENOMIC DNA]</scope>
    <source>
        <strain evidence="4 6">DSM 11603</strain>
    </source>
</reference>
<evidence type="ECO:0000256" key="1">
    <source>
        <dbReference type="SAM" id="MobiDB-lite"/>
    </source>
</evidence>
<evidence type="ECO:0000256" key="2">
    <source>
        <dbReference type="SAM" id="Phobius"/>
    </source>
</evidence>
<feature type="region of interest" description="Disordered" evidence="1">
    <location>
        <begin position="47"/>
        <end position="68"/>
    </location>
</feature>
<keyword evidence="6" id="KW-1185">Reference proteome</keyword>
<name>A0A011UUG8_9HYPH</name>
<gene>
    <name evidence="3" type="ORF">BG36_20380</name>
    <name evidence="4" type="ORF">DES43_11514</name>
</gene>
<protein>
    <submittedName>
        <fullName evidence="3">Uncharacterized protein</fullName>
    </submittedName>
</protein>